<evidence type="ECO:0000256" key="1">
    <source>
        <dbReference type="SAM" id="SignalP"/>
    </source>
</evidence>
<feature type="signal peptide" evidence="1">
    <location>
        <begin position="1"/>
        <end position="28"/>
    </location>
</feature>
<dbReference type="Gene3D" id="2.30.60.10">
    <property type="entry name" value="Cyanovirin-N"/>
    <property type="match status" value="1"/>
</dbReference>
<name>A0A9P4YB01_CRYP1</name>
<dbReference type="AlphaFoldDB" id="A0A9P4YB01"/>
<accession>A0A9P4YB01</accession>
<dbReference type="InterPro" id="IPR036673">
    <property type="entry name" value="Cyanovirin-N_sf"/>
</dbReference>
<keyword evidence="1" id="KW-0732">Signal</keyword>
<dbReference type="EMBL" id="MU032345">
    <property type="protein sequence ID" value="KAF3769335.1"/>
    <property type="molecule type" value="Genomic_DNA"/>
</dbReference>
<evidence type="ECO:0000313" key="2">
    <source>
        <dbReference type="EMBL" id="KAF3769335.1"/>
    </source>
</evidence>
<keyword evidence="3" id="KW-1185">Reference proteome</keyword>
<proteinExistence type="predicted"/>
<organism evidence="2 3">
    <name type="scientific">Cryphonectria parasitica (strain ATCC 38755 / EP155)</name>
    <dbReference type="NCBI Taxonomy" id="660469"/>
    <lineage>
        <taxon>Eukaryota</taxon>
        <taxon>Fungi</taxon>
        <taxon>Dikarya</taxon>
        <taxon>Ascomycota</taxon>
        <taxon>Pezizomycotina</taxon>
        <taxon>Sordariomycetes</taxon>
        <taxon>Sordariomycetidae</taxon>
        <taxon>Diaporthales</taxon>
        <taxon>Cryphonectriaceae</taxon>
        <taxon>Cryphonectria-Endothia species complex</taxon>
        <taxon>Cryphonectria</taxon>
    </lineage>
</organism>
<dbReference type="RefSeq" id="XP_040780296.1">
    <property type="nucleotide sequence ID" value="XM_040920246.1"/>
</dbReference>
<comment type="caution">
    <text evidence="2">The sequence shown here is derived from an EMBL/GenBank/DDBJ whole genome shotgun (WGS) entry which is preliminary data.</text>
</comment>
<evidence type="ECO:0008006" key="4">
    <source>
        <dbReference type="Google" id="ProtNLM"/>
    </source>
</evidence>
<feature type="chain" id="PRO_5040478426" description="Cyanovirin-N domain-containing protein" evidence="1">
    <location>
        <begin position="29"/>
        <end position="149"/>
    </location>
</feature>
<protein>
    <recommendedName>
        <fullName evidence="4">Cyanovirin-N domain-containing protein</fullName>
    </recommendedName>
</protein>
<gene>
    <name evidence="2" type="ORF">M406DRAFT_327715</name>
</gene>
<reference evidence="2" key="1">
    <citation type="journal article" date="2020" name="Phytopathology">
        <title>Genome sequence of the chestnut blight fungus Cryphonectria parasitica EP155: A fundamental resource for an archetypical invasive plant pathogen.</title>
        <authorList>
            <person name="Crouch J.A."/>
            <person name="Dawe A."/>
            <person name="Aerts A."/>
            <person name="Barry K."/>
            <person name="Churchill A.C.L."/>
            <person name="Grimwood J."/>
            <person name="Hillman B."/>
            <person name="Milgroom M.G."/>
            <person name="Pangilinan J."/>
            <person name="Smith M."/>
            <person name="Salamov A."/>
            <person name="Schmutz J."/>
            <person name="Yadav J."/>
            <person name="Grigoriev I.V."/>
            <person name="Nuss D."/>
        </authorList>
    </citation>
    <scope>NUCLEOTIDE SEQUENCE</scope>
    <source>
        <strain evidence="2">EP155</strain>
    </source>
</reference>
<dbReference type="GeneID" id="63837375"/>
<dbReference type="Proteomes" id="UP000803844">
    <property type="component" value="Unassembled WGS sequence"/>
</dbReference>
<sequence length="149" mass="16114">MKLTVIAGYTGFLLAIPALASISDSCKSLKLTSNDAGAHVWFTANCSGLREWSCSIIDLDLCYGWVIGSQTNTATIVAEAFGNFGTNCTTCKQEVLHDPAIVTCNCLAYYDGEVGSIYEDTQFSLDAALENADGFLQCFEQQGRFQSFC</sequence>
<evidence type="ECO:0000313" key="3">
    <source>
        <dbReference type="Proteomes" id="UP000803844"/>
    </source>
</evidence>